<evidence type="ECO:0000313" key="6">
    <source>
        <dbReference type="Proteomes" id="UP000627292"/>
    </source>
</evidence>
<feature type="binding site" evidence="4">
    <location>
        <position position="7"/>
    </location>
    <ligand>
        <name>a divalent metal cation</name>
        <dbReference type="ChEBI" id="CHEBI:60240"/>
        <label>1</label>
    </ligand>
</feature>
<dbReference type="GO" id="GO:0004536">
    <property type="term" value="F:DNA nuclease activity"/>
    <property type="evidence" value="ECO:0007669"/>
    <property type="project" value="InterPro"/>
</dbReference>
<evidence type="ECO:0000256" key="1">
    <source>
        <dbReference type="ARBA" id="ARBA00009275"/>
    </source>
</evidence>
<keyword evidence="6" id="KW-1185">Reference proteome</keyword>
<comment type="similarity">
    <text evidence="1">Belongs to the metallo-dependent hydrolases superfamily. TatD-type hydrolase family.</text>
</comment>
<evidence type="ECO:0000256" key="2">
    <source>
        <dbReference type="ARBA" id="ARBA00022723"/>
    </source>
</evidence>
<dbReference type="PANTHER" id="PTHR46124:SF4">
    <property type="entry name" value="HYDROLASE TATD"/>
    <property type="match status" value="1"/>
</dbReference>
<dbReference type="InterPro" id="IPR001130">
    <property type="entry name" value="TatD-like"/>
</dbReference>
<feature type="binding site" evidence="4">
    <location>
        <position position="94"/>
    </location>
    <ligand>
        <name>a divalent metal cation</name>
        <dbReference type="ChEBI" id="CHEBI:60240"/>
        <label>1</label>
    </ligand>
</feature>
<dbReference type="NCBIfam" id="TIGR00010">
    <property type="entry name" value="YchF/TatD family DNA exonuclease"/>
    <property type="match status" value="1"/>
</dbReference>
<reference evidence="5" key="2">
    <citation type="submission" date="2020-09" db="EMBL/GenBank/DDBJ databases">
        <authorList>
            <person name="Sun Q."/>
            <person name="Zhou Y."/>
        </authorList>
    </citation>
    <scope>NUCLEOTIDE SEQUENCE</scope>
    <source>
        <strain evidence="5">CGMCC 1.15290</strain>
    </source>
</reference>
<feature type="binding site" evidence="4">
    <location>
        <position position="155"/>
    </location>
    <ligand>
        <name>a divalent metal cation</name>
        <dbReference type="ChEBI" id="CHEBI:60240"/>
        <label>2</label>
    </ligand>
</feature>
<dbReference type="InterPro" id="IPR032466">
    <property type="entry name" value="Metal_Hydrolase"/>
</dbReference>
<evidence type="ECO:0000256" key="3">
    <source>
        <dbReference type="ARBA" id="ARBA00022801"/>
    </source>
</evidence>
<feature type="binding site" evidence="4">
    <location>
        <position position="204"/>
    </location>
    <ligand>
        <name>a divalent metal cation</name>
        <dbReference type="ChEBI" id="CHEBI:60240"/>
        <label>1</label>
    </ligand>
</feature>
<dbReference type="Gene3D" id="3.20.20.140">
    <property type="entry name" value="Metal-dependent hydrolases"/>
    <property type="match status" value="1"/>
</dbReference>
<keyword evidence="3 5" id="KW-0378">Hydrolase</keyword>
<keyword evidence="2 4" id="KW-0479">Metal-binding</keyword>
<dbReference type="AlphaFoldDB" id="A0A917J4J6"/>
<dbReference type="RefSeq" id="WP_188957628.1">
    <property type="nucleotide sequence ID" value="NZ_BMIB01000005.1"/>
</dbReference>
<dbReference type="GO" id="GO:0005829">
    <property type="term" value="C:cytosol"/>
    <property type="evidence" value="ECO:0007669"/>
    <property type="project" value="TreeGrafter"/>
</dbReference>
<dbReference type="GO" id="GO:0016788">
    <property type="term" value="F:hydrolase activity, acting on ester bonds"/>
    <property type="evidence" value="ECO:0007669"/>
    <property type="project" value="InterPro"/>
</dbReference>
<comment type="caution">
    <text evidence="5">The sequence shown here is derived from an EMBL/GenBank/DDBJ whole genome shotgun (WGS) entry which is preliminary data.</text>
</comment>
<proteinExistence type="inferred from homology"/>
<dbReference type="Proteomes" id="UP000627292">
    <property type="component" value="Unassembled WGS sequence"/>
</dbReference>
<feature type="binding site" evidence="4">
    <location>
        <position position="130"/>
    </location>
    <ligand>
        <name>a divalent metal cation</name>
        <dbReference type="ChEBI" id="CHEBI:60240"/>
        <label>2</label>
    </ligand>
</feature>
<dbReference type="EMBL" id="BMIB01000005">
    <property type="protein sequence ID" value="GGH79836.1"/>
    <property type="molecule type" value="Genomic_DNA"/>
</dbReference>
<organism evidence="5 6">
    <name type="scientific">Filimonas zeae</name>
    <dbReference type="NCBI Taxonomy" id="1737353"/>
    <lineage>
        <taxon>Bacteria</taxon>
        <taxon>Pseudomonadati</taxon>
        <taxon>Bacteroidota</taxon>
        <taxon>Chitinophagia</taxon>
        <taxon>Chitinophagales</taxon>
        <taxon>Chitinophagaceae</taxon>
        <taxon>Filimonas</taxon>
    </lineage>
</organism>
<dbReference type="PANTHER" id="PTHR46124">
    <property type="entry name" value="D-AMINOACYL-TRNA DEACYLASE"/>
    <property type="match status" value="1"/>
</dbReference>
<dbReference type="PIRSF" id="PIRSF005902">
    <property type="entry name" value="DNase_TatD"/>
    <property type="match status" value="1"/>
</dbReference>
<protein>
    <submittedName>
        <fullName evidence="5">TatD family hydrolase</fullName>
    </submittedName>
</protein>
<dbReference type="Pfam" id="PF01026">
    <property type="entry name" value="TatD_DNase"/>
    <property type="match status" value="1"/>
</dbReference>
<dbReference type="SUPFAM" id="SSF51556">
    <property type="entry name" value="Metallo-dependent hydrolases"/>
    <property type="match status" value="1"/>
</dbReference>
<evidence type="ECO:0000313" key="5">
    <source>
        <dbReference type="EMBL" id="GGH79836.1"/>
    </source>
</evidence>
<evidence type="ECO:0000256" key="4">
    <source>
        <dbReference type="PIRSR" id="PIRSR005902-1"/>
    </source>
</evidence>
<dbReference type="InterPro" id="IPR015991">
    <property type="entry name" value="TatD/YcfH-like"/>
</dbReference>
<reference evidence="5" key="1">
    <citation type="journal article" date="2014" name="Int. J. Syst. Evol. Microbiol.">
        <title>Complete genome sequence of Corynebacterium casei LMG S-19264T (=DSM 44701T), isolated from a smear-ripened cheese.</title>
        <authorList>
            <consortium name="US DOE Joint Genome Institute (JGI-PGF)"/>
            <person name="Walter F."/>
            <person name="Albersmeier A."/>
            <person name="Kalinowski J."/>
            <person name="Ruckert C."/>
        </authorList>
    </citation>
    <scope>NUCLEOTIDE SEQUENCE</scope>
    <source>
        <strain evidence="5">CGMCC 1.15290</strain>
    </source>
</reference>
<name>A0A917J4J6_9BACT</name>
<gene>
    <name evidence="5" type="ORF">GCM10011379_49810</name>
</gene>
<dbReference type="GO" id="GO:0046872">
    <property type="term" value="F:metal ion binding"/>
    <property type="evidence" value="ECO:0007669"/>
    <property type="project" value="UniProtKB-KW"/>
</dbReference>
<accession>A0A917J4J6</accession>
<sequence length="255" mass="28910">MMLIDTHTHLYSDDFESDRKEMIERAVQAGIGRMYMPGIDSSCINDMLLLEQQYPEVCIPMMGLHPCYVKENYKQELQIVKDWLDKRPFVAVGEIGLDFYWDSTFADQQLEAFNLQMEWALEKNIPIVIHTRNAMQPTIEAVKPFAARGLRGIFHCFSGSYESAVQITNMGFHLGIGGVLTYKNAGLPAALEKIDLSFMVLETDAPYLTPVPFRGKRNETAYVTYVAEKLAEVKQVSVETIAEITTQNALKIFHG</sequence>
<dbReference type="FunFam" id="3.20.20.140:FF:000005">
    <property type="entry name" value="TatD family hydrolase"/>
    <property type="match status" value="1"/>
</dbReference>
<feature type="binding site" evidence="4">
    <location>
        <position position="9"/>
    </location>
    <ligand>
        <name>a divalent metal cation</name>
        <dbReference type="ChEBI" id="CHEBI:60240"/>
        <label>1</label>
    </ligand>
</feature>
<dbReference type="CDD" id="cd01310">
    <property type="entry name" value="TatD_DNAse"/>
    <property type="match status" value="1"/>
</dbReference>